<dbReference type="EMBL" id="CP107567">
    <property type="protein sequence ID" value="UYQ62111.1"/>
    <property type="molecule type" value="Genomic_DNA"/>
</dbReference>
<evidence type="ECO:0000256" key="2">
    <source>
        <dbReference type="ARBA" id="ARBA00022448"/>
    </source>
</evidence>
<evidence type="ECO:0000313" key="10">
    <source>
        <dbReference type="Proteomes" id="UP001163878"/>
    </source>
</evidence>
<dbReference type="InterPro" id="IPR036259">
    <property type="entry name" value="MFS_trans_sf"/>
</dbReference>
<proteinExistence type="predicted"/>
<feature type="transmembrane region" description="Helical" evidence="7">
    <location>
        <begin position="148"/>
        <end position="170"/>
    </location>
</feature>
<keyword evidence="2" id="KW-0813">Transport</keyword>
<keyword evidence="3 7" id="KW-0812">Transmembrane</keyword>
<keyword evidence="10" id="KW-1185">Reference proteome</keyword>
<dbReference type="Pfam" id="PF07690">
    <property type="entry name" value="MFS_1"/>
    <property type="match status" value="1"/>
</dbReference>
<accession>A0ABY6I549</accession>
<organism evidence="9 10">
    <name type="scientific">Streptomyces peucetius</name>
    <dbReference type="NCBI Taxonomy" id="1950"/>
    <lineage>
        <taxon>Bacteria</taxon>
        <taxon>Bacillati</taxon>
        <taxon>Actinomycetota</taxon>
        <taxon>Actinomycetes</taxon>
        <taxon>Kitasatosporales</taxon>
        <taxon>Streptomycetaceae</taxon>
        <taxon>Streptomyces</taxon>
    </lineage>
</organism>
<feature type="transmembrane region" description="Helical" evidence="7">
    <location>
        <begin position="20"/>
        <end position="38"/>
    </location>
</feature>
<evidence type="ECO:0000313" key="9">
    <source>
        <dbReference type="EMBL" id="UYQ62111.1"/>
    </source>
</evidence>
<reference evidence="9" key="1">
    <citation type="submission" date="2022-10" db="EMBL/GenBank/DDBJ databases">
        <title>Cytochrome P450 Catalyzes Benzene Ring Formation in the Biosynthesis of Trialkyl-Substituted Aromatic Polyketides.</title>
        <authorList>
            <person name="Zhao E."/>
            <person name="Ge H."/>
        </authorList>
    </citation>
    <scope>NUCLEOTIDE SEQUENCE</scope>
    <source>
        <strain evidence="9">NA0869</strain>
    </source>
</reference>
<feature type="region of interest" description="Disordered" evidence="6">
    <location>
        <begin position="266"/>
        <end position="303"/>
    </location>
</feature>
<comment type="subcellular location">
    <subcellularLocation>
        <location evidence="1">Cell membrane</location>
        <topology evidence="1">Multi-pass membrane protein</topology>
    </subcellularLocation>
</comment>
<evidence type="ECO:0000256" key="7">
    <source>
        <dbReference type="SAM" id="Phobius"/>
    </source>
</evidence>
<feature type="transmembrane region" description="Helical" evidence="7">
    <location>
        <begin position="114"/>
        <end position="136"/>
    </location>
</feature>
<dbReference type="PANTHER" id="PTHR43791:SF36">
    <property type="entry name" value="TRANSPORTER, PUTATIVE (AFU_ORTHOLOGUE AFUA_6G08340)-RELATED"/>
    <property type="match status" value="1"/>
</dbReference>
<evidence type="ECO:0000256" key="6">
    <source>
        <dbReference type="SAM" id="MobiDB-lite"/>
    </source>
</evidence>
<dbReference type="RefSeq" id="WP_264243345.1">
    <property type="nucleotide sequence ID" value="NZ_CP107567.1"/>
</dbReference>
<dbReference type="SUPFAM" id="SSF103473">
    <property type="entry name" value="MFS general substrate transporter"/>
    <property type="match status" value="1"/>
</dbReference>
<evidence type="ECO:0000259" key="8">
    <source>
        <dbReference type="PROSITE" id="PS50850"/>
    </source>
</evidence>
<feature type="transmembrane region" description="Helical" evidence="7">
    <location>
        <begin position="89"/>
        <end position="108"/>
    </location>
</feature>
<evidence type="ECO:0000256" key="5">
    <source>
        <dbReference type="ARBA" id="ARBA00023136"/>
    </source>
</evidence>
<name>A0ABY6I549_STRPE</name>
<feature type="transmembrane region" description="Helical" evidence="7">
    <location>
        <begin position="58"/>
        <end position="77"/>
    </location>
</feature>
<feature type="transmembrane region" description="Helical" evidence="7">
    <location>
        <begin position="182"/>
        <end position="204"/>
    </location>
</feature>
<dbReference type="PROSITE" id="PS50850">
    <property type="entry name" value="MFS"/>
    <property type="match status" value="1"/>
</dbReference>
<evidence type="ECO:0000256" key="4">
    <source>
        <dbReference type="ARBA" id="ARBA00022989"/>
    </source>
</evidence>
<feature type="domain" description="Major facilitator superfamily (MFS) profile" evidence="8">
    <location>
        <begin position="24"/>
        <end position="303"/>
    </location>
</feature>
<feature type="region of interest" description="Disordered" evidence="6">
    <location>
        <begin position="219"/>
        <end position="239"/>
    </location>
</feature>
<keyword evidence="4 7" id="KW-1133">Transmembrane helix</keyword>
<gene>
    <name evidence="9" type="ORF">OGH68_11845</name>
</gene>
<dbReference type="PANTHER" id="PTHR43791">
    <property type="entry name" value="PERMEASE-RELATED"/>
    <property type="match status" value="1"/>
</dbReference>
<dbReference type="InterPro" id="IPR011701">
    <property type="entry name" value="MFS"/>
</dbReference>
<protein>
    <submittedName>
        <fullName evidence="9">MFS transporter</fullName>
    </submittedName>
</protein>
<keyword evidence="5 7" id="KW-0472">Membrane</keyword>
<dbReference type="Gene3D" id="1.20.1250.20">
    <property type="entry name" value="MFS general substrate transporter like domains"/>
    <property type="match status" value="1"/>
</dbReference>
<dbReference type="InterPro" id="IPR020846">
    <property type="entry name" value="MFS_dom"/>
</dbReference>
<evidence type="ECO:0000256" key="1">
    <source>
        <dbReference type="ARBA" id="ARBA00004651"/>
    </source>
</evidence>
<dbReference type="Proteomes" id="UP001163878">
    <property type="component" value="Chromosome"/>
</dbReference>
<evidence type="ECO:0000256" key="3">
    <source>
        <dbReference type="ARBA" id="ARBA00022692"/>
    </source>
</evidence>
<sequence>MPSARDTPTASPLDSAVTKVFRRVVPLFIVMLVCNQLNRSNIGYAQVHLEADVGIGAAAYGFGAGPFFVAYAIFELPSNVLMERYGPKVWLTRIMVSWGLVSAAMAFVNGPVMFYVLRFLLGVAEAGFFPASIFYFSRWLPGSHRGRATAMFVAGSSIAAAISGPVSGPLLSLDGAGGITGWQWLFGIEGMLSVVVGCVAYRLLDSKIKDARWLSGAEQRALTDSVEREDEARRREAGAGAGTTSRWKLLLNPQVLVFCGIYPPPPVRRPDGPGPETPHPPPVPGPATPSLLPRPVPPTQGLP</sequence>